<dbReference type="Pfam" id="PF03193">
    <property type="entry name" value="RsgA_GTPase"/>
    <property type="match status" value="1"/>
</dbReference>
<dbReference type="EMBL" id="CP083685">
    <property type="protein sequence ID" value="UYU93202.1"/>
    <property type="molecule type" value="Genomic_DNA"/>
</dbReference>
<dbReference type="GO" id="GO:0042274">
    <property type="term" value="P:ribosomal small subunit biogenesis"/>
    <property type="evidence" value="ECO:0007669"/>
    <property type="project" value="UniProtKB-UniRule"/>
</dbReference>
<dbReference type="InterPro" id="IPR027417">
    <property type="entry name" value="P-loop_NTPase"/>
</dbReference>
<dbReference type="Gene3D" id="2.40.50.140">
    <property type="entry name" value="Nucleic acid-binding proteins"/>
    <property type="match status" value="1"/>
</dbReference>
<evidence type="ECO:0000313" key="15">
    <source>
        <dbReference type="Proteomes" id="UP000283616"/>
    </source>
</evidence>
<gene>
    <name evidence="10 13" type="primary">rsgA</name>
    <name evidence="13" type="ORF">DW011_15645</name>
    <name evidence="14" type="ORF">KQP74_11305</name>
</gene>
<dbReference type="EMBL" id="QROV01000017">
    <property type="protein sequence ID" value="RHL57205.1"/>
    <property type="molecule type" value="Genomic_DNA"/>
</dbReference>
<name>A0A415LZ02_BACT4</name>
<evidence type="ECO:0000256" key="7">
    <source>
        <dbReference type="ARBA" id="ARBA00022833"/>
    </source>
</evidence>
<comment type="subcellular location">
    <subcellularLocation>
        <location evidence="10">Cytoplasm</location>
    </subcellularLocation>
</comment>
<evidence type="ECO:0000256" key="4">
    <source>
        <dbReference type="ARBA" id="ARBA00022730"/>
    </source>
</evidence>
<evidence type="ECO:0000256" key="3">
    <source>
        <dbReference type="ARBA" id="ARBA00022723"/>
    </source>
</evidence>
<dbReference type="InterPro" id="IPR012340">
    <property type="entry name" value="NA-bd_OB-fold"/>
</dbReference>
<keyword evidence="4 10" id="KW-0699">rRNA-binding</keyword>
<keyword evidence="7 10" id="KW-0862">Zinc</keyword>
<evidence type="ECO:0000259" key="12">
    <source>
        <dbReference type="PROSITE" id="PS51721"/>
    </source>
</evidence>
<evidence type="ECO:0000259" key="11">
    <source>
        <dbReference type="PROSITE" id="PS50936"/>
    </source>
</evidence>
<sequence>MSNENNNLSLYGWSDNLFRQKQISQFKDMSHGRIIVTHKTCYEVVAEDGVYLCELTGNMIYGRMPDEYPCTGDWVIFQPFDANKGIIVDTLPRERALYRKKNGTVADRQAIASYVDKAFIVQSLDDNFNVRRAERFIAQIMEENIKPVLVLNKADLGCDRQKIDEAIKHIARQFPVFITSICQPQTILRLRESITKGETVVFVGSSGVGKSSLVNTLCGKSVLNTSDISLSTGKGRHTSTRREMVLVDGSGVLIDTPGVREFGLAIDNPDSLAEMFEISDYAESCRFSDCKHIDEPGCAVLEAVHNGTLDHKVYESYLKLKREAWHFSASEHEKRKKEKSFTKLVEEVKKRKANF</sequence>
<evidence type="ECO:0000256" key="10">
    <source>
        <dbReference type="HAMAP-Rule" id="MF_01820"/>
    </source>
</evidence>
<dbReference type="GO" id="GO:0005737">
    <property type="term" value="C:cytoplasm"/>
    <property type="evidence" value="ECO:0007669"/>
    <property type="project" value="UniProtKB-SubCell"/>
</dbReference>
<feature type="binding site" evidence="10">
    <location>
        <position position="290"/>
    </location>
    <ligand>
        <name>Zn(2+)</name>
        <dbReference type="ChEBI" id="CHEBI:29105"/>
    </ligand>
</feature>
<keyword evidence="8 10" id="KW-0694">RNA-binding</keyword>
<dbReference type="InterPro" id="IPR004881">
    <property type="entry name" value="Ribosome_biogen_GTPase_RsgA"/>
</dbReference>
<keyword evidence="5 10" id="KW-0547">Nucleotide-binding</keyword>
<evidence type="ECO:0000313" key="13">
    <source>
        <dbReference type="EMBL" id="RHL57205.1"/>
    </source>
</evidence>
<dbReference type="RefSeq" id="WP_117578809.1">
    <property type="nucleotide sequence ID" value="NZ_CAXTGU010000008.1"/>
</dbReference>
<proteinExistence type="inferred from homology"/>
<keyword evidence="6 10" id="KW-0378">Hydrolase</keyword>
<evidence type="ECO:0000256" key="8">
    <source>
        <dbReference type="ARBA" id="ARBA00022884"/>
    </source>
</evidence>
<protein>
    <recommendedName>
        <fullName evidence="10">Small ribosomal subunit biogenesis GTPase RsgA</fullName>
        <ecNumber evidence="10">3.6.1.-</ecNumber>
    </recommendedName>
</protein>
<dbReference type="HAMAP" id="MF_01820">
    <property type="entry name" value="GTPase_RsgA"/>
    <property type="match status" value="1"/>
</dbReference>
<dbReference type="PANTHER" id="PTHR32120:SF10">
    <property type="entry name" value="SMALL RIBOSOMAL SUBUNIT BIOGENESIS GTPASE RSGA"/>
    <property type="match status" value="1"/>
</dbReference>
<feature type="binding site" evidence="10">
    <location>
        <begin position="152"/>
        <end position="155"/>
    </location>
    <ligand>
        <name>GTP</name>
        <dbReference type="ChEBI" id="CHEBI:37565"/>
    </ligand>
</feature>
<dbReference type="SUPFAM" id="SSF50249">
    <property type="entry name" value="Nucleic acid-binding proteins"/>
    <property type="match status" value="1"/>
</dbReference>
<comment type="cofactor">
    <cofactor evidence="10">
        <name>Zn(2+)</name>
        <dbReference type="ChEBI" id="CHEBI:29105"/>
    </cofactor>
    <text evidence="10">Binds 1 zinc ion per subunit.</text>
</comment>
<dbReference type="EC" id="3.6.1.-" evidence="10"/>
<feature type="binding site" evidence="10">
    <location>
        <position position="285"/>
    </location>
    <ligand>
        <name>Zn(2+)</name>
        <dbReference type="ChEBI" id="CHEBI:29105"/>
    </ligand>
</feature>
<feature type="binding site" evidence="10">
    <location>
        <position position="292"/>
    </location>
    <ligand>
        <name>Zn(2+)</name>
        <dbReference type="ChEBI" id="CHEBI:29105"/>
    </ligand>
</feature>
<dbReference type="GO" id="GO:0046872">
    <property type="term" value="F:metal ion binding"/>
    <property type="evidence" value="ECO:0007669"/>
    <property type="project" value="UniProtKB-KW"/>
</dbReference>
<comment type="function">
    <text evidence="10">One of several proteins that assist in the late maturation steps of the functional core of the 30S ribosomal subunit. Helps release RbfA from mature subunits. May play a role in the assembly of ribosomal proteins into the subunit. Circularly permuted GTPase that catalyzes slow GTP hydrolysis, GTPase activity is stimulated by the 30S ribosomal subunit.</text>
</comment>
<feature type="binding site" evidence="10">
    <location>
        <begin position="204"/>
        <end position="212"/>
    </location>
    <ligand>
        <name>GTP</name>
        <dbReference type="ChEBI" id="CHEBI:37565"/>
    </ligand>
</feature>
<accession>A0A415LZ02</accession>
<dbReference type="PROSITE" id="PS50936">
    <property type="entry name" value="ENGC_GTPASE"/>
    <property type="match status" value="1"/>
</dbReference>
<dbReference type="SUPFAM" id="SSF52540">
    <property type="entry name" value="P-loop containing nucleoside triphosphate hydrolases"/>
    <property type="match status" value="1"/>
</dbReference>
<dbReference type="Proteomes" id="UP000283616">
    <property type="component" value="Unassembled WGS sequence"/>
</dbReference>
<feature type="binding site" evidence="10">
    <location>
        <position position="298"/>
    </location>
    <ligand>
        <name>Zn(2+)</name>
        <dbReference type="ChEBI" id="CHEBI:29105"/>
    </ligand>
</feature>
<dbReference type="GO" id="GO:0019843">
    <property type="term" value="F:rRNA binding"/>
    <property type="evidence" value="ECO:0007669"/>
    <property type="project" value="UniProtKB-KW"/>
</dbReference>
<comment type="subunit">
    <text evidence="10">Monomer. Associates with 30S ribosomal subunit, binds 16S rRNA.</text>
</comment>
<dbReference type="InterPro" id="IPR030378">
    <property type="entry name" value="G_CP_dom"/>
</dbReference>
<keyword evidence="3 10" id="KW-0479">Metal-binding</keyword>
<dbReference type="Gene3D" id="1.10.40.50">
    <property type="entry name" value="Probable gtpase engc, domain 3"/>
    <property type="match status" value="1"/>
</dbReference>
<keyword evidence="1 10" id="KW-0963">Cytoplasm</keyword>
<keyword evidence="2 10" id="KW-0690">Ribosome biogenesis</keyword>
<dbReference type="GO" id="GO:0003924">
    <property type="term" value="F:GTPase activity"/>
    <property type="evidence" value="ECO:0007669"/>
    <property type="project" value="UniProtKB-UniRule"/>
</dbReference>
<organism evidence="13 15">
    <name type="scientific">Bacteroides thetaiotaomicron</name>
    <dbReference type="NCBI Taxonomy" id="818"/>
    <lineage>
        <taxon>Bacteria</taxon>
        <taxon>Pseudomonadati</taxon>
        <taxon>Bacteroidota</taxon>
        <taxon>Bacteroidia</taxon>
        <taxon>Bacteroidales</taxon>
        <taxon>Bacteroidaceae</taxon>
        <taxon>Bacteroides</taxon>
    </lineage>
</organism>
<evidence type="ECO:0000256" key="1">
    <source>
        <dbReference type="ARBA" id="ARBA00022490"/>
    </source>
</evidence>
<evidence type="ECO:0000313" key="14">
    <source>
        <dbReference type="EMBL" id="UYU93202.1"/>
    </source>
</evidence>
<reference evidence="14" key="2">
    <citation type="submission" date="2021-06" db="EMBL/GenBank/DDBJ databases">
        <title>Interrogation of the integrated mobile genetic elements in gut-associated Bacteroides with a consensus prediction approach.</title>
        <authorList>
            <person name="Campbell D.E."/>
            <person name="Leigh J.R."/>
            <person name="Kim T."/>
            <person name="England W."/>
            <person name="Whitaker R.J."/>
            <person name="Degnan P.H."/>
        </authorList>
    </citation>
    <scope>NUCLEOTIDE SEQUENCE</scope>
    <source>
        <strain evidence="14">VPI-3443</strain>
    </source>
</reference>
<dbReference type="PANTHER" id="PTHR32120">
    <property type="entry name" value="SMALL RIBOSOMAL SUBUNIT BIOGENESIS GTPASE RSGA"/>
    <property type="match status" value="1"/>
</dbReference>
<dbReference type="InterPro" id="IPR010914">
    <property type="entry name" value="RsgA_GTPase_dom"/>
</dbReference>
<dbReference type="PROSITE" id="PS51721">
    <property type="entry name" value="G_CP"/>
    <property type="match status" value="1"/>
</dbReference>
<dbReference type="AlphaFoldDB" id="A0A415LZ02"/>
<dbReference type="GO" id="GO:0005525">
    <property type="term" value="F:GTP binding"/>
    <property type="evidence" value="ECO:0007669"/>
    <property type="project" value="UniProtKB-UniRule"/>
</dbReference>
<evidence type="ECO:0000256" key="2">
    <source>
        <dbReference type="ARBA" id="ARBA00022517"/>
    </source>
</evidence>
<feature type="domain" description="CP-type G" evidence="12">
    <location>
        <begin position="103"/>
        <end position="262"/>
    </location>
</feature>
<feature type="domain" description="EngC GTPase" evidence="11">
    <location>
        <begin position="113"/>
        <end position="260"/>
    </location>
</feature>
<comment type="similarity">
    <text evidence="10">Belongs to the TRAFAC class YlqF/YawG GTPase family. RsgA subfamily.</text>
</comment>
<dbReference type="Proteomes" id="UP001162960">
    <property type="component" value="Chromosome"/>
</dbReference>
<dbReference type="Gene3D" id="3.40.50.300">
    <property type="entry name" value="P-loop containing nucleotide triphosphate hydrolases"/>
    <property type="match status" value="1"/>
</dbReference>
<dbReference type="NCBIfam" id="TIGR00157">
    <property type="entry name" value="ribosome small subunit-dependent GTPase A"/>
    <property type="match status" value="1"/>
</dbReference>
<evidence type="ECO:0000256" key="9">
    <source>
        <dbReference type="ARBA" id="ARBA00023134"/>
    </source>
</evidence>
<keyword evidence="9 10" id="KW-0342">GTP-binding</keyword>
<reference evidence="13 15" key="1">
    <citation type="submission" date="2018-08" db="EMBL/GenBank/DDBJ databases">
        <title>A genome reference for cultivated species of the human gut microbiota.</title>
        <authorList>
            <person name="Zou Y."/>
            <person name="Xue W."/>
            <person name="Luo G."/>
        </authorList>
    </citation>
    <scope>NUCLEOTIDE SEQUENCE [LARGE SCALE GENOMIC DNA]</scope>
    <source>
        <strain evidence="13 15">AF37-12</strain>
    </source>
</reference>
<dbReference type="CDD" id="cd01854">
    <property type="entry name" value="YjeQ_EngC"/>
    <property type="match status" value="1"/>
</dbReference>
<evidence type="ECO:0000256" key="5">
    <source>
        <dbReference type="ARBA" id="ARBA00022741"/>
    </source>
</evidence>
<evidence type="ECO:0000256" key="6">
    <source>
        <dbReference type="ARBA" id="ARBA00022801"/>
    </source>
</evidence>